<evidence type="ECO:0000256" key="7">
    <source>
        <dbReference type="ARBA" id="ARBA00022989"/>
    </source>
</evidence>
<dbReference type="GO" id="GO:0008289">
    <property type="term" value="F:lipid binding"/>
    <property type="evidence" value="ECO:0007669"/>
    <property type="project" value="UniProtKB-KW"/>
</dbReference>
<evidence type="ECO:0000259" key="13">
    <source>
        <dbReference type="Pfam" id="PF00137"/>
    </source>
</evidence>
<evidence type="ECO:0000256" key="5">
    <source>
        <dbReference type="ARBA" id="ARBA00022692"/>
    </source>
</evidence>
<keyword evidence="9 12" id="KW-0446">Lipid-binding</keyword>
<keyword evidence="4 12" id="KW-0138">CF(0)</keyword>
<keyword evidence="6 12" id="KW-0375">Hydrogen ion transport</keyword>
<gene>
    <name evidence="12 14" type="primary">atpE</name>
    <name evidence="14" type="ORF">IAC80_05615</name>
</gene>
<keyword evidence="3 12" id="KW-0813">Transport</keyword>
<dbReference type="Pfam" id="PF00137">
    <property type="entry name" value="ATP-synt_C"/>
    <property type="match status" value="1"/>
</dbReference>
<dbReference type="Gene3D" id="1.20.120.610">
    <property type="entry name" value="lithium bound rotor ring of v- atpase"/>
    <property type="match status" value="1"/>
</dbReference>
<comment type="function">
    <text evidence="12">F(1)F(0) ATP synthase produces ATP from ADP in the presence of a proton or sodium gradient. F-type ATPases consist of two structural domains, F(1) containing the extramembraneous catalytic core and F(0) containing the membrane proton channel, linked together by a central stalk and a peripheral stalk. During catalysis, ATP synthesis in the catalytic domain of F(1) is coupled via a rotary mechanism of the central stalk subunits to proton translocation.</text>
</comment>
<evidence type="ECO:0000256" key="2">
    <source>
        <dbReference type="ARBA" id="ARBA00006704"/>
    </source>
</evidence>
<comment type="caution">
    <text evidence="14">The sequence shown here is derived from an EMBL/GenBank/DDBJ whole genome shotgun (WGS) entry which is preliminary data.</text>
</comment>
<feature type="transmembrane region" description="Helical" evidence="12">
    <location>
        <begin position="12"/>
        <end position="32"/>
    </location>
</feature>
<dbReference type="NCBIfam" id="TIGR01260">
    <property type="entry name" value="ATP_synt_c"/>
    <property type="match status" value="1"/>
</dbReference>
<comment type="similarity">
    <text evidence="2 12">Belongs to the ATPase C chain family.</text>
</comment>
<dbReference type="InterPro" id="IPR000454">
    <property type="entry name" value="ATP_synth_F0_csu"/>
</dbReference>
<dbReference type="SUPFAM" id="SSF81333">
    <property type="entry name" value="F1F0 ATP synthase subunit C"/>
    <property type="match status" value="1"/>
</dbReference>
<evidence type="ECO:0000256" key="6">
    <source>
        <dbReference type="ARBA" id="ARBA00022781"/>
    </source>
</evidence>
<evidence type="ECO:0000313" key="14">
    <source>
        <dbReference type="EMBL" id="HIV23398.1"/>
    </source>
</evidence>
<proteinExistence type="inferred from homology"/>
<evidence type="ECO:0000313" key="15">
    <source>
        <dbReference type="Proteomes" id="UP000886889"/>
    </source>
</evidence>
<dbReference type="CDD" id="cd18184">
    <property type="entry name" value="ATP-synt_Fo_c_NaATPase"/>
    <property type="match status" value="1"/>
</dbReference>
<dbReference type="GO" id="GO:0005886">
    <property type="term" value="C:plasma membrane"/>
    <property type="evidence" value="ECO:0007669"/>
    <property type="project" value="UniProtKB-SubCell"/>
</dbReference>
<evidence type="ECO:0000256" key="9">
    <source>
        <dbReference type="ARBA" id="ARBA00023121"/>
    </source>
</evidence>
<feature type="domain" description="V-ATPase proteolipid subunit C-like" evidence="13">
    <location>
        <begin position="18"/>
        <end position="80"/>
    </location>
</feature>
<feature type="transmembrane region" description="Helical" evidence="12">
    <location>
        <begin position="71"/>
        <end position="92"/>
    </location>
</feature>
<sequence>MMDFQILAKGIALAGCAIGAGCALIAGIGPGIGEGNAVAKALEAIGRQPECKGDVTSTMLLGCAIAETTGIYGFVTGLLLIFVAPGMFMNFLG</sequence>
<evidence type="ECO:0000256" key="12">
    <source>
        <dbReference type="HAMAP-Rule" id="MF_01396"/>
    </source>
</evidence>
<dbReference type="GO" id="GO:0033177">
    <property type="term" value="C:proton-transporting two-sector ATPase complex, proton-transporting domain"/>
    <property type="evidence" value="ECO:0007669"/>
    <property type="project" value="InterPro"/>
</dbReference>
<evidence type="ECO:0000256" key="4">
    <source>
        <dbReference type="ARBA" id="ARBA00022547"/>
    </source>
</evidence>
<dbReference type="InterPro" id="IPR020537">
    <property type="entry name" value="ATP_synth_F0_csu_DDCD_BS"/>
</dbReference>
<keyword evidence="7 12" id="KW-1133">Transmembrane helix</keyword>
<keyword evidence="8 12" id="KW-0406">Ion transport</keyword>
<dbReference type="PROSITE" id="PS00605">
    <property type="entry name" value="ATPASE_C"/>
    <property type="match status" value="1"/>
</dbReference>
<dbReference type="Proteomes" id="UP000886889">
    <property type="component" value="Unassembled WGS sequence"/>
</dbReference>
<reference evidence="14" key="1">
    <citation type="submission" date="2020-10" db="EMBL/GenBank/DDBJ databases">
        <authorList>
            <person name="Gilroy R."/>
        </authorList>
    </citation>
    <scope>NUCLEOTIDE SEQUENCE</scope>
    <source>
        <strain evidence="14">ChiBcec6-7307</strain>
    </source>
</reference>
<keyword evidence="5 12" id="KW-0812">Transmembrane</keyword>
<keyword evidence="12" id="KW-1003">Cell membrane</keyword>
<dbReference type="InterPro" id="IPR005953">
    <property type="entry name" value="ATP_synth_csu_bac/chlpt"/>
</dbReference>
<dbReference type="GO" id="GO:0046933">
    <property type="term" value="F:proton-transporting ATP synthase activity, rotational mechanism"/>
    <property type="evidence" value="ECO:0007669"/>
    <property type="project" value="UniProtKB-UniRule"/>
</dbReference>
<evidence type="ECO:0000256" key="10">
    <source>
        <dbReference type="ARBA" id="ARBA00023136"/>
    </source>
</evidence>
<dbReference type="InterPro" id="IPR002379">
    <property type="entry name" value="ATPase_proteolipid_c-like_dom"/>
</dbReference>
<dbReference type="AlphaFoldDB" id="A0A9D1T8X5"/>
<name>A0A9D1T8X5_9FIRM</name>
<accession>A0A9D1T8X5</accession>
<comment type="function">
    <text evidence="12">Key component of the F(0) channel; it plays a direct role in translocation across the membrane. A homomeric c-ring of between 10-14 subunits forms the central stalk rotor element with the F(1) delta and epsilon subunits.</text>
</comment>
<keyword evidence="10 12" id="KW-0472">Membrane</keyword>
<dbReference type="PRINTS" id="PR00124">
    <property type="entry name" value="ATPASEC"/>
</dbReference>
<evidence type="ECO:0000256" key="11">
    <source>
        <dbReference type="ARBA" id="ARBA00023310"/>
    </source>
</evidence>
<evidence type="ECO:0000256" key="8">
    <source>
        <dbReference type="ARBA" id="ARBA00023065"/>
    </source>
</evidence>
<protein>
    <recommendedName>
        <fullName evidence="12">ATP synthase subunit c</fullName>
    </recommendedName>
    <alternativeName>
        <fullName evidence="12">ATP synthase F(0) sector subunit c</fullName>
    </alternativeName>
    <alternativeName>
        <fullName evidence="12">F-type ATPase subunit c</fullName>
        <shortName evidence="12">F-ATPase subunit c</shortName>
    </alternativeName>
    <alternativeName>
        <fullName evidence="12">Lipid-binding protein</fullName>
    </alternativeName>
</protein>
<evidence type="ECO:0000256" key="1">
    <source>
        <dbReference type="ARBA" id="ARBA00004141"/>
    </source>
</evidence>
<dbReference type="EMBL" id="DVOS01000047">
    <property type="protein sequence ID" value="HIV23398.1"/>
    <property type="molecule type" value="Genomic_DNA"/>
</dbReference>
<dbReference type="InterPro" id="IPR035921">
    <property type="entry name" value="F/V-ATP_Csub_sf"/>
</dbReference>
<dbReference type="GO" id="GO:0045259">
    <property type="term" value="C:proton-transporting ATP synthase complex"/>
    <property type="evidence" value="ECO:0007669"/>
    <property type="project" value="UniProtKB-KW"/>
</dbReference>
<reference evidence="14" key="2">
    <citation type="journal article" date="2021" name="PeerJ">
        <title>Extensive microbial diversity within the chicken gut microbiome revealed by metagenomics and culture.</title>
        <authorList>
            <person name="Gilroy R."/>
            <person name="Ravi A."/>
            <person name="Getino M."/>
            <person name="Pursley I."/>
            <person name="Horton D.L."/>
            <person name="Alikhan N.F."/>
            <person name="Baker D."/>
            <person name="Gharbi K."/>
            <person name="Hall N."/>
            <person name="Watson M."/>
            <person name="Adriaenssens E.M."/>
            <person name="Foster-Nyarko E."/>
            <person name="Jarju S."/>
            <person name="Secka A."/>
            <person name="Antonio M."/>
            <person name="Oren A."/>
            <person name="Chaudhuri R.R."/>
            <person name="La Ragione R."/>
            <person name="Hildebrand F."/>
            <person name="Pallen M.J."/>
        </authorList>
    </citation>
    <scope>NUCLEOTIDE SEQUENCE</scope>
    <source>
        <strain evidence="14">ChiBcec6-7307</strain>
    </source>
</reference>
<organism evidence="14 15">
    <name type="scientific">Candidatus Merdiplasma excrementigallinarum</name>
    <dbReference type="NCBI Taxonomy" id="2840864"/>
    <lineage>
        <taxon>Bacteria</taxon>
        <taxon>Bacillati</taxon>
        <taxon>Bacillota</taxon>
        <taxon>Clostridia</taxon>
        <taxon>Lachnospirales</taxon>
        <taxon>Lachnospiraceae</taxon>
        <taxon>Lachnospiraceae incertae sedis</taxon>
        <taxon>Candidatus Merdiplasma</taxon>
    </lineage>
</organism>
<dbReference type="HAMAP" id="MF_01396">
    <property type="entry name" value="ATP_synth_c_bact"/>
    <property type="match status" value="1"/>
</dbReference>
<feature type="site" description="Reversibly protonated during proton transport" evidence="12">
    <location>
        <position position="67"/>
    </location>
</feature>
<keyword evidence="11 12" id="KW-0066">ATP synthesis</keyword>
<evidence type="ECO:0000256" key="3">
    <source>
        <dbReference type="ARBA" id="ARBA00022448"/>
    </source>
</evidence>
<comment type="subcellular location">
    <subcellularLocation>
        <location evidence="12">Cell membrane</location>
        <topology evidence="12">Multi-pass membrane protein</topology>
    </subcellularLocation>
    <subcellularLocation>
        <location evidence="1">Membrane</location>
        <topology evidence="1">Multi-pass membrane protein</topology>
    </subcellularLocation>
</comment>